<keyword evidence="3" id="KW-1185">Reference proteome</keyword>
<accession>A0A916K1D7</accession>
<feature type="region of interest" description="Disordered" evidence="1">
    <location>
        <begin position="167"/>
        <end position="198"/>
    </location>
</feature>
<organism evidence="2 3">
    <name type="scientific">Leucobacter soli</name>
    <dbReference type="NCBI Taxonomy" id="2812850"/>
    <lineage>
        <taxon>Bacteria</taxon>
        <taxon>Bacillati</taxon>
        <taxon>Actinomycetota</taxon>
        <taxon>Actinomycetes</taxon>
        <taxon>Micrococcales</taxon>
        <taxon>Microbacteriaceae</taxon>
        <taxon>Leucobacter</taxon>
    </lineage>
</organism>
<comment type="caution">
    <text evidence="2">The sequence shown here is derived from an EMBL/GenBank/DDBJ whole genome shotgun (WGS) entry which is preliminary data.</text>
</comment>
<evidence type="ECO:0000313" key="3">
    <source>
        <dbReference type="Proteomes" id="UP000693892"/>
    </source>
</evidence>
<dbReference type="AlphaFoldDB" id="A0A916K1D7"/>
<reference evidence="2" key="1">
    <citation type="submission" date="2021-06" db="EMBL/GenBank/DDBJ databases">
        <authorList>
            <person name="Criscuolo A."/>
        </authorList>
    </citation>
    <scope>NUCLEOTIDE SEQUENCE</scope>
    <source>
        <strain evidence="2">CIP111803</strain>
    </source>
</reference>
<evidence type="ECO:0008006" key="4">
    <source>
        <dbReference type="Google" id="ProtNLM"/>
    </source>
</evidence>
<sequence length="212" mass="24587">MMPGVPFGTGLPSIKHDTIHFHVQMNVTRHLARNPRTRAGRALRLLVLQLSRVWDEDTAILWQIRLDEWWRAFGHLTRERTLLRNGQLGYTHDRLRKAWFLVQNIVRKDLIFTYVVYGNPRTTSPLEGGVNAQLRDLLKRHRGMSEEHRRRAAEWFLTLHELSFEEAAKTAAPAPTKQRPKPREERDGPALYDTGLDAGEGLWERTGWAGRA</sequence>
<evidence type="ECO:0000313" key="2">
    <source>
        <dbReference type="EMBL" id="CAG7622156.1"/>
    </source>
</evidence>
<dbReference type="EMBL" id="CAJVAP010000044">
    <property type="protein sequence ID" value="CAG7622156.1"/>
    <property type="molecule type" value="Genomic_DNA"/>
</dbReference>
<proteinExistence type="predicted"/>
<protein>
    <recommendedName>
        <fullName evidence="4">Mobile element protein</fullName>
    </recommendedName>
</protein>
<evidence type="ECO:0000256" key="1">
    <source>
        <dbReference type="SAM" id="MobiDB-lite"/>
    </source>
</evidence>
<name>A0A916K1D7_9MICO</name>
<gene>
    <name evidence="2" type="ORF">LEUCIP111803_02486</name>
</gene>
<dbReference type="Proteomes" id="UP000693892">
    <property type="component" value="Unassembled WGS sequence"/>
</dbReference>